<keyword evidence="3" id="KW-1185">Reference proteome</keyword>
<proteinExistence type="predicted"/>
<dbReference type="PANTHER" id="PTHR23131:SF0">
    <property type="entry name" value="ENDORIBONUCLEASE LACTB2"/>
    <property type="match status" value="1"/>
</dbReference>
<evidence type="ECO:0000259" key="1">
    <source>
        <dbReference type="SMART" id="SM00849"/>
    </source>
</evidence>
<dbReference type="Pfam" id="PF00753">
    <property type="entry name" value="Lactamase_B"/>
    <property type="match status" value="1"/>
</dbReference>
<evidence type="ECO:0000313" key="2">
    <source>
        <dbReference type="EMBL" id="MBC9207492.1"/>
    </source>
</evidence>
<dbReference type="SMART" id="SM00849">
    <property type="entry name" value="Lactamase_B"/>
    <property type="match status" value="1"/>
</dbReference>
<comment type="caution">
    <text evidence="2">The sequence shown here is derived from an EMBL/GenBank/DDBJ whole genome shotgun (WGS) entry which is preliminary data.</text>
</comment>
<dbReference type="InterPro" id="IPR050662">
    <property type="entry name" value="Sec-metab_biosynth-thioest"/>
</dbReference>
<dbReference type="Gene3D" id="3.60.15.10">
    <property type="entry name" value="Ribonuclease Z/Hydroxyacylglutathione hydrolase-like"/>
    <property type="match status" value="1"/>
</dbReference>
<feature type="domain" description="Metallo-beta-lactamase" evidence="1">
    <location>
        <begin position="42"/>
        <end position="211"/>
    </location>
</feature>
<sequence length="294" mass="30608">MSMPFAKTDALPAAAVEELGRPSGPRIRRIRAGNAGPFTFMGTNSYVLGEGTVTLIDPGPEDPAHLAALLAALGGERVERILVTHTHRDHTGGLSALQAATGAATLGFGPHQTPPGPGAEGADHDFQPQHRLADGATVAGEGWRLTALHTPGHCANHLCFALEDHGILFGGDHAMSCSTSVVIPPDGDMADYMAALARVAAREWSMLLPGHGAPLAEPGALLHALLAHRREREQLVLVALGQHGPAPLEVLVPAVYGPIDPRLVRAAGHSLLAHLRKLAAEGAAAEQAGLWRGR</sequence>
<dbReference type="SUPFAM" id="SSF56281">
    <property type="entry name" value="Metallo-hydrolase/oxidoreductase"/>
    <property type="match status" value="1"/>
</dbReference>
<dbReference type="RefSeq" id="WP_187784658.1">
    <property type="nucleotide sequence ID" value="NZ_JACTVA010000018.1"/>
</dbReference>
<dbReference type="InterPro" id="IPR041516">
    <property type="entry name" value="LACTB2_WH"/>
</dbReference>
<dbReference type="InterPro" id="IPR036866">
    <property type="entry name" value="RibonucZ/Hydroxyglut_hydro"/>
</dbReference>
<name>A0ABR7RN09_9PROT</name>
<dbReference type="Pfam" id="PF17778">
    <property type="entry name" value="WHD_BLACT"/>
    <property type="match status" value="1"/>
</dbReference>
<accession>A0ABR7RN09</accession>
<dbReference type="Gene3D" id="1.10.10.10">
    <property type="entry name" value="Winged helix-like DNA-binding domain superfamily/Winged helix DNA-binding domain"/>
    <property type="match status" value="1"/>
</dbReference>
<gene>
    <name evidence="2" type="ORF">IBL26_11660</name>
</gene>
<dbReference type="PANTHER" id="PTHR23131">
    <property type="entry name" value="ENDORIBONUCLEASE LACTB2"/>
    <property type="match status" value="1"/>
</dbReference>
<reference evidence="2 3" key="1">
    <citation type="journal article" date="2013" name="Int. J. Syst. Evol. Microbiol.">
        <title>Roseomonas aerophila sp. nov., isolated from air.</title>
        <authorList>
            <person name="Kim S.J."/>
            <person name="Weon H.Y."/>
            <person name="Ahn J.H."/>
            <person name="Hong S.B."/>
            <person name="Seok S.J."/>
            <person name="Whang K.S."/>
            <person name="Kwon S.W."/>
        </authorList>
    </citation>
    <scope>NUCLEOTIDE SEQUENCE [LARGE SCALE GENOMIC DNA]</scope>
    <source>
        <strain evidence="2 3">NBRC 108923</strain>
    </source>
</reference>
<dbReference type="CDD" id="cd16278">
    <property type="entry name" value="metallo-hydrolase-like_MBL-fold"/>
    <property type="match status" value="1"/>
</dbReference>
<protein>
    <submittedName>
        <fullName evidence="2">MBL fold metallo-hydrolase</fullName>
    </submittedName>
</protein>
<dbReference type="EMBL" id="JACTVA010000018">
    <property type="protein sequence ID" value="MBC9207492.1"/>
    <property type="molecule type" value="Genomic_DNA"/>
</dbReference>
<evidence type="ECO:0000313" key="3">
    <source>
        <dbReference type="Proteomes" id="UP000626026"/>
    </source>
</evidence>
<dbReference type="InterPro" id="IPR001279">
    <property type="entry name" value="Metallo-B-lactamas"/>
</dbReference>
<dbReference type="InterPro" id="IPR036388">
    <property type="entry name" value="WH-like_DNA-bd_sf"/>
</dbReference>
<organism evidence="2 3">
    <name type="scientific">Teichococcus aerophilus</name>
    <dbReference type="NCBI Taxonomy" id="1224513"/>
    <lineage>
        <taxon>Bacteria</taxon>
        <taxon>Pseudomonadati</taxon>
        <taxon>Pseudomonadota</taxon>
        <taxon>Alphaproteobacteria</taxon>
        <taxon>Acetobacterales</taxon>
        <taxon>Roseomonadaceae</taxon>
        <taxon>Roseomonas</taxon>
    </lineage>
</organism>
<dbReference type="Proteomes" id="UP000626026">
    <property type="component" value="Unassembled WGS sequence"/>
</dbReference>